<dbReference type="FunFam" id="1.25.40.10:FF:000242">
    <property type="entry name" value="Pentatricopeptide repeat-containing protein"/>
    <property type="match status" value="1"/>
</dbReference>
<dbReference type="Pfam" id="PF01535">
    <property type="entry name" value="PPR"/>
    <property type="match status" value="2"/>
</dbReference>
<dbReference type="InterPro" id="IPR046848">
    <property type="entry name" value="E_motif"/>
</dbReference>
<dbReference type="InterPro" id="IPR002885">
    <property type="entry name" value="PPR_rpt"/>
</dbReference>
<dbReference type="Pfam" id="PF13041">
    <property type="entry name" value="PPR_2"/>
    <property type="match status" value="3"/>
</dbReference>
<dbReference type="PANTHER" id="PTHR47926">
    <property type="entry name" value="PENTATRICOPEPTIDE REPEAT-CONTAINING PROTEIN"/>
    <property type="match status" value="1"/>
</dbReference>
<dbReference type="Pfam" id="PF20431">
    <property type="entry name" value="E_motif"/>
    <property type="match status" value="1"/>
</dbReference>
<dbReference type="Proteomes" id="UP001279734">
    <property type="component" value="Unassembled WGS sequence"/>
</dbReference>
<name>A0AAD3T5I2_NEPGR</name>
<evidence type="ECO:0000256" key="2">
    <source>
        <dbReference type="PROSITE-ProRule" id="PRU00708"/>
    </source>
</evidence>
<proteinExistence type="predicted"/>
<organism evidence="3 4">
    <name type="scientific">Nepenthes gracilis</name>
    <name type="common">Slender pitcher plant</name>
    <dbReference type="NCBI Taxonomy" id="150966"/>
    <lineage>
        <taxon>Eukaryota</taxon>
        <taxon>Viridiplantae</taxon>
        <taxon>Streptophyta</taxon>
        <taxon>Embryophyta</taxon>
        <taxon>Tracheophyta</taxon>
        <taxon>Spermatophyta</taxon>
        <taxon>Magnoliopsida</taxon>
        <taxon>eudicotyledons</taxon>
        <taxon>Gunneridae</taxon>
        <taxon>Pentapetalae</taxon>
        <taxon>Caryophyllales</taxon>
        <taxon>Nepenthaceae</taxon>
        <taxon>Nepenthes</taxon>
    </lineage>
</organism>
<dbReference type="EMBL" id="BSYO01000026">
    <property type="protein sequence ID" value="GMH23825.1"/>
    <property type="molecule type" value="Genomic_DNA"/>
</dbReference>
<dbReference type="InterPro" id="IPR011990">
    <property type="entry name" value="TPR-like_helical_dom_sf"/>
</dbReference>
<dbReference type="AlphaFoldDB" id="A0AAD3T5I2"/>
<evidence type="ECO:0000256" key="1">
    <source>
        <dbReference type="ARBA" id="ARBA00022737"/>
    </source>
</evidence>
<gene>
    <name evidence="3" type="ORF">Nepgr_025668</name>
</gene>
<dbReference type="NCBIfam" id="TIGR00756">
    <property type="entry name" value="PPR"/>
    <property type="match status" value="5"/>
</dbReference>
<feature type="repeat" description="PPR" evidence="2">
    <location>
        <begin position="199"/>
        <end position="233"/>
    </location>
</feature>
<keyword evidence="1" id="KW-0677">Repeat</keyword>
<feature type="repeat" description="PPR" evidence="2">
    <location>
        <begin position="98"/>
        <end position="132"/>
    </location>
</feature>
<sequence length="484" mass="54086">MTSSYGLRLELSKLHLHKSIAVSHSLNHSLVTTSAAIHDPQLNSQSESEINRTPSDHPKYAVYKAIANKLEKCPSIRQLNQLHALLIRTHFLVESYHVSFYYNSIIRSYTRTNAPRQAVQVYLSMSRAGVPPDSFTLPITLKAICQFYSIQTGLQLHTVMIHHGLEGDEYCESGLISMYCKVGDFGSAYKLFDGNSKRKLGSWNAIIGSLSQSRRAKAAVLMFVRMKRSGFRPDDVTMVSIMTACGNLGDLNLGLQLHKCVFQARNSMKDDVLMLNSLIDMYGKCGRMDLAHGVFSGMDLKNVSSWTSMIVGYASNGYVRDAVECFRGMREACVMPNHVTFVGVLSACVHGGMVEEGKHYFQMMKCVYGIEPRIQHFGCMVDLLGRMGLLEEAIIMVEGMPMKANVVIWGCLMGACERYSDVKMGERVAAHLIELEPWNEGVYVVLSNIYANRNMWTEVGNIREVMKQGRLAKIPGYSLATIPD</sequence>
<protein>
    <recommendedName>
        <fullName evidence="5">Pentatricopeptide repeat-containing protein</fullName>
    </recommendedName>
</protein>
<evidence type="ECO:0000313" key="4">
    <source>
        <dbReference type="Proteomes" id="UP001279734"/>
    </source>
</evidence>
<dbReference type="FunFam" id="1.25.40.10:FF:001814">
    <property type="entry name" value="Pentatricopeptide repeat-containing protein At1g77170, mitochondrial"/>
    <property type="match status" value="1"/>
</dbReference>
<dbReference type="PANTHER" id="PTHR47926:SF491">
    <property type="entry name" value="(WILD MALAYSIAN BANANA) HYPOTHETICAL PROTEIN"/>
    <property type="match status" value="1"/>
</dbReference>
<dbReference type="Gene3D" id="1.25.40.10">
    <property type="entry name" value="Tetratricopeptide repeat domain"/>
    <property type="match status" value="2"/>
</dbReference>
<evidence type="ECO:0008006" key="5">
    <source>
        <dbReference type="Google" id="ProtNLM"/>
    </source>
</evidence>
<reference evidence="3" key="1">
    <citation type="submission" date="2023-05" db="EMBL/GenBank/DDBJ databases">
        <title>Nepenthes gracilis genome sequencing.</title>
        <authorList>
            <person name="Fukushima K."/>
        </authorList>
    </citation>
    <scope>NUCLEOTIDE SEQUENCE</scope>
    <source>
        <strain evidence="3">SING2019-196</strain>
    </source>
</reference>
<comment type="caution">
    <text evidence="3">The sequence shown here is derived from an EMBL/GenBank/DDBJ whole genome shotgun (WGS) entry which is preliminary data.</text>
</comment>
<feature type="repeat" description="PPR" evidence="2">
    <location>
        <begin position="302"/>
        <end position="336"/>
    </location>
</feature>
<dbReference type="InterPro" id="IPR046960">
    <property type="entry name" value="PPR_At4g14850-like_plant"/>
</dbReference>
<keyword evidence="4" id="KW-1185">Reference proteome</keyword>
<dbReference type="GO" id="GO:0009451">
    <property type="term" value="P:RNA modification"/>
    <property type="evidence" value="ECO:0007669"/>
    <property type="project" value="InterPro"/>
</dbReference>
<accession>A0AAD3T5I2</accession>
<dbReference type="PROSITE" id="PS51375">
    <property type="entry name" value="PPR"/>
    <property type="match status" value="3"/>
</dbReference>
<evidence type="ECO:0000313" key="3">
    <source>
        <dbReference type="EMBL" id="GMH23825.1"/>
    </source>
</evidence>
<dbReference type="GO" id="GO:0003723">
    <property type="term" value="F:RNA binding"/>
    <property type="evidence" value="ECO:0007669"/>
    <property type="project" value="InterPro"/>
</dbReference>